<dbReference type="PANTHER" id="PTHR37299">
    <property type="entry name" value="TRANSCRIPTIONAL REGULATOR-RELATED"/>
    <property type="match status" value="1"/>
</dbReference>
<dbReference type="InterPro" id="IPR007492">
    <property type="entry name" value="LytTR_DNA-bd_dom"/>
</dbReference>
<dbReference type="Pfam" id="PF04397">
    <property type="entry name" value="LytTR"/>
    <property type="match status" value="1"/>
</dbReference>
<dbReference type="AlphaFoldDB" id="A0A846MUC4"/>
<dbReference type="Gene3D" id="3.40.50.2300">
    <property type="match status" value="1"/>
</dbReference>
<proteinExistence type="predicted"/>
<dbReference type="RefSeq" id="WP_208414162.1">
    <property type="nucleotide sequence ID" value="NZ_BAAADC010000001.1"/>
</dbReference>
<dbReference type="Proteomes" id="UP000570514">
    <property type="component" value="Unassembled WGS sequence"/>
</dbReference>
<dbReference type="EMBL" id="JAASRM010000001">
    <property type="protein sequence ID" value="NIK86829.1"/>
    <property type="molecule type" value="Genomic_DNA"/>
</dbReference>
<dbReference type="Pfam" id="PF00072">
    <property type="entry name" value="Response_reg"/>
    <property type="match status" value="1"/>
</dbReference>
<dbReference type="GO" id="GO:0003677">
    <property type="term" value="F:DNA binding"/>
    <property type="evidence" value="ECO:0007669"/>
    <property type="project" value="InterPro"/>
</dbReference>
<dbReference type="InterPro" id="IPR001789">
    <property type="entry name" value="Sig_transdc_resp-reg_receiver"/>
</dbReference>
<dbReference type="PANTHER" id="PTHR37299:SF1">
    <property type="entry name" value="STAGE 0 SPORULATION PROTEIN A HOMOLOG"/>
    <property type="match status" value="1"/>
</dbReference>
<evidence type="ECO:0000313" key="5">
    <source>
        <dbReference type="Proteomes" id="UP000570514"/>
    </source>
</evidence>
<dbReference type="SMART" id="SM00448">
    <property type="entry name" value="REC"/>
    <property type="match status" value="1"/>
</dbReference>
<evidence type="ECO:0000313" key="4">
    <source>
        <dbReference type="EMBL" id="NIK86829.1"/>
    </source>
</evidence>
<dbReference type="PROSITE" id="PS50110">
    <property type="entry name" value="RESPONSE_REGULATORY"/>
    <property type="match status" value="1"/>
</dbReference>
<dbReference type="InterPro" id="IPR011006">
    <property type="entry name" value="CheY-like_superfamily"/>
</dbReference>
<evidence type="ECO:0000259" key="3">
    <source>
        <dbReference type="PROSITE" id="PS50930"/>
    </source>
</evidence>
<dbReference type="PROSITE" id="PS50930">
    <property type="entry name" value="HTH_LYTTR"/>
    <property type="match status" value="1"/>
</dbReference>
<dbReference type="InterPro" id="IPR046947">
    <property type="entry name" value="LytR-like"/>
</dbReference>
<sequence length="262" mass="29338">MMEQQRLKAFRVLLVDDEAPARRRLHDLLSDDPEISTISEAENGLAAVAAIESEKPDIIFLDVQMPEVDGFGVIDAIGSDLMPLTIFVTAYDQYALKAFEADAVDYLLKPFGDKRFHQAVARAKARLRNSDCKSIGPNVMGLVSKREASGVLWDWLVIKTGGVTKLLMASEIDWIEAAGVYVNLHFQGKECVYRSSLAAVTKRLDPMRFVRIHRSSVVNIRAITHLEPISHGEFEVLLRDGTRLTLSRNFRAEVEKRLGQSL</sequence>
<keyword evidence="1" id="KW-0597">Phosphoprotein</keyword>
<feature type="domain" description="Response regulatory" evidence="2">
    <location>
        <begin position="11"/>
        <end position="124"/>
    </location>
</feature>
<organism evidence="4 5">
    <name type="scientific">Rhizomicrobium palustre</name>
    <dbReference type="NCBI Taxonomy" id="189966"/>
    <lineage>
        <taxon>Bacteria</taxon>
        <taxon>Pseudomonadati</taxon>
        <taxon>Pseudomonadota</taxon>
        <taxon>Alphaproteobacteria</taxon>
        <taxon>Micropepsales</taxon>
        <taxon>Micropepsaceae</taxon>
        <taxon>Rhizomicrobium</taxon>
    </lineage>
</organism>
<keyword evidence="5" id="KW-1185">Reference proteome</keyword>
<accession>A0A846MUC4</accession>
<dbReference type="GO" id="GO:0000156">
    <property type="term" value="F:phosphorelay response regulator activity"/>
    <property type="evidence" value="ECO:0007669"/>
    <property type="project" value="InterPro"/>
</dbReference>
<gene>
    <name evidence="4" type="ORF">FHS83_000147</name>
</gene>
<evidence type="ECO:0000256" key="1">
    <source>
        <dbReference type="PROSITE-ProRule" id="PRU00169"/>
    </source>
</evidence>
<comment type="caution">
    <text evidence="4">The sequence shown here is derived from an EMBL/GenBank/DDBJ whole genome shotgun (WGS) entry which is preliminary data.</text>
</comment>
<feature type="modified residue" description="4-aspartylphosphate" evidence="1">
    <location>
        <position position="62"/>
    </location>
</feature>
<dbReference type="SMART" id="SM00850">
    <property type="entry name" value="LytTR"/>
    <property type="match status" value="1"/>
</dbReference>
<feature type="domain" description="HTH LytTR-type" evidence="3">
    <location>
        <begin position="156"/>
        <end position="260"/>
    </location>
</feature>
<reference evidence="4 5" key="1">
    <citation type="submission" date="2020-03" db="EMBL/GenBank/DDBJ databases">
        <title>Genomic Encyclopedia of Type Strains, Phase IV (KMG-IV): sequencing the most valuable type-strain genomes for metagenomic binning, comparative biology and taxonomic classification.</title>
        <authorList>
            <person name="Goeker M."/>
        </authorList>
    </citation>
    <scope>NUCLEOTIDE SEQUENCE [LARGE SCALE GENOMIC DNA]</scope>
    <source>
        <strain evidence="4 5">DSM 19867</strain>
    </source>
</reference>
<dbReference type="SUPFAM" id="SSF52172">
    <property type="entry name" value="CheY-like"/>
    <property type="match status" value="1"/>
</dbReference>
<dbReference type="Gene3D" id="2.40.50.1020">
    <property type="entry name" value="LytTr DNA-binding domain"/>
    <property type="match status" value="1"/>
</dbReference>
<evidence type="ECO:0000259" key="2">
    <source>
        <dbReference type="PROSITE" id="PS50110"/>
    </source>
</evidence>
<protein>
    <submittedName>
        <fullName evidence="4">Two-component system LytT family response regulator</fullName>
    </submittedName>
</protein>
<name>A0A846MUC4_9PROT</name>